<reference evidence="2 3" key="1">
    <citation type="submission" date="2023-07" db="EMBL/GenBank/DDBJ databases">
        <title>Comparative genomics of wheat-associated soil bacteria to identify genetic determinants of phenazine resistance.</title>
        <authorList>
            <person name="Mouncey N."/>
        </authorList>
    </citation>
    <scope>NUCLEOTIDE SEQUENCE [LARGE SCALE GENOMIC DNA]</scope>
    <source>
        <strain evidence="2 3">W4I19-2</strain>
    </source>
</reference>
<comment type="caution">
    <text evidence="2">The sequence shown here is derived from an EMBL/GenBank/DDBJ whole genome shotgun (WGS) entry which is preliminary data.</text>
</comment>
<proteinExistence type="predicted"/>
<keyword evidence="3" id="KW-1185">Reference proteome</keyword>
<dbReference type="EMBL" id="JAUSYA010000001">
    <property type="protein sequence ID" value="MDQ0688532.1"/>
    <property type="molecule type" value="Genomic_DNA"/>
</dbReference>
<feature type="region of interest" description="Disordered" evidence="1">
    <location>
        <begin position="1"/>
        <end position="45"/>
    </location>
</feature>
<name>A0ABU0QCZ3_STRAH</name>
<organism evidence="2 3">
    <name type="scientific">Streptomyces achromogenes</name>
    <dbReference type="NCBI Taxonomy" id="67255"/>
    <lineage>
        <taxon>Bacteria</taxon>
        <taxon>Bacillati</taxon>
        <taxon>Actinomycetota</taxon>
        <taxon>Actinomycetes</taxon>
        <taxon>Kitasatosporales</taxon>
        <taxon>Streptomycetaceae</taxon>
        <taxon>Streptomyces</taxon>
    </lineage>
</organism>
<evidence type="ECO:0000313" key="2">
    <source>
        <dbReference type="EMBL" id="MDQ0688532.1"/>
    </source>
</evidence>
<protein>
    <submittedName>
        <fullName evidence="2">Uncharacterized protein</fullName>
    </submittedName>
</protein>
<sequence>MIPEADAKARRARGRTGRCHDPAGRRVRRSQTAEETDCEDSPACVGPALSSPAVDVAGSMRGLRNINVRSCAKPPSVLVGGRRAFGGRTGLKSSPR</sequence>
<evidence type="ECO:0000313" key="3">
    <source>
        <dbReference type="Proteomes" id="UP001243364"/>
    </source>
</evidence>
<dbReference type="Proteomes" id="UP001243364">
    <property type="component" value="Unassembled WGS sequence"/>
</dbReference>
<gene>
    <name evidence="2" type="ORF">QFZ56_007495</name>
</gene>
<accession>A0ABU0QCZ3</accession>
<evidence type="ECO:0000256" key="1">
    <source>
        <dbReference type="SAM" id="MobiDB-lite"/>
    </source>
</evidence>